<evidence type="ECO:0000256" key="4">
    <source>
        <dbReference type="ARBA" id="ARBA00022825"/>
    </source>
</evidence>
<keyword evidence="4" id="KW-0720">Serine protease</keyword>
<comment type="similarity">
    <text evidence="1">Belongs to the peptidase S49 family.</text>
</comment>
<dbReference type="InterPro" id="IPR004635">
    <property type="entry name" value="Pept_S49_SppA"/>
</dbReference>
<dbReference type="NCBIfam" id="TIGR00706">
    <property type="entry name" value="SppA_dom"/>
    <property type="match status" value="1"/>
</dbReference>
<protein>
    <submittedName>
        <fullName evidence="6">Putative signal peptide peptidase SppA</fullName>
        <ecNumber evidence="6">3.4.21.-</ecNumber>
    </submittedName>
</protein>
<organism evidence="6 7">
    <name type="scientific">Pelotomaculum propionicicum</name>
    <dbReference type="NCBI Taxonomy" id="258475"/>
    <lineage>
        <taxon>Bacteria</taxon>
        <taxon>Bacillati</taxon>
        <taxon>Bacillota</taxon>
        <taxon>Clostridia</taxon>
        <taxon>Eubacteriales</taxon>
        <taxon>Desulfotomaculaceae</taxon>
        <taxon>Pelotomaculum</taxon>
    </lineage>
</organism>
<dbReference type="InterPro" id="IPR047272">
    <property type="entry name" value="S49_SppA_C"/>
</dbReference>
<dbReference type="InterPro" id="IPR002142">
    <property type="entry name" value="Peptidase_S49"/>
</dbReference>
<evidence type="ECO:0000256" key="3">
    <source>
        <dbReference type="ARBA" id="ARBA00022801"/>
    </source>
</evidence>
<reference evidence="6 7" key="1">
    <citation type="journal article" date="2018" name="Environ. Microbiol.">
        <title>Novel energy conservation strategies and behaviour of Pelotomaculum schinkii driving syntrophic propionate catabolism.</title>
        <authorList>
            <person name="Hidalgo-Ahumada C.A.P."/>
            <person name="Nobu M.K."/>
            <person name="Narihiro T."/>
            <person name="Tamaki H."/>
            <person name="Liu W.T."/>
            <person name="Kamagata Y."/>
            <person name="Stams A.J.M."/>
            <person name="Imachi H."/>
            <person name="Sousa D.Z."/>
        </authorList>
    </citation>
    <scope>NUCLEOTIDE SEQUENCE [LARGE SCALE GENOMIC DNA]</scope>
    <source>
        <strain evidence="6 7">MGP</strain>
    </source>
</reference>
<dbReference type="Gene3D" id="3.90.226.10">
    <property type="entry name" value="2-enoyl-CoA Hydratase, Chain A, domain 1"/>
    <property type="match status" value="1"/>
</dbReference>
<dbReference type="GO" id="GO:0006508">
    <property type="term" value="P:proteolysis"/>
    <property type="evidence" value="ECO:0007669"/>
    <property type="project" value="UniProtKB-KW"/>
</dbReference>
<dbReference type="Pfam" id="PF01343">
    <property type="entry name" value="Peptidase_S49"/>
    <property type="match status" value="1"/>
</dbReference>
<evidence type="ECO:0000313" key="6">
    <source>
        <dbReference type="EMBL" id="TEB13656.1"/>
    </source>
</evidence>
<feature type="domain" description="Peptidase S49" evidence="5">
    <location>
        <begin position="108"/>
        <end position="258"/>
    </location>
</feature>
<dbReference type="Gene3D" id="6.20.330.10">
    <property type="match status" value="1"/>
</dbReference>
<keyword evidence="2" id="KW-0645">Protease</keyword>
<evidence type="ECO:0000256" key="2">
    <source>
        <dbReference type="ARBA" id="ARBA00022670"/>
    </source>
</evidence>
<evidence type="ECO:0000259" key="5">
    <source>
        <dbReference type="Pfam" id="PF01343"/>
    </source>
</evidence>
<dbReference type="CDD" id="cd07023">
    <property type="entry name" value="S49_Sppa_N_C"/>
    <property type="match status" value="1"/>
</dbReference>
<keyword evidence="7" id="KW-1185">Reference proteome</keyword>
<gene>
    <name evidence="6" type="primary">sppA</name>
    <name evidence="6" type="ORF">Pmgp_00056</name>
</gene>
<evidence type="ECO:0000256" key="1">
    <source>
        <dbReference type="ARBA" id="ARBA00008683"/>
    </source>
</evidence>
<dbReference type="PANTHER" id="PTHR42987">
    <property type="entry name" value="PEPTIDASE S49"/>
    <property type="match status" value="1"/>
</dbReference>
<evidence type="ECO:0000313" key="7">
    <source>
        <dbReference type="Proteomes" id="UP000297597"/>
    </source>
</evidence>
<keyword evidence="3 6" id="KW-0378">Hydrolase</keyword>
<dbReference type="EC" id="3.4.21.-" evidence="6"/>
<comment type="caution">
    <text evidence="6">The sequence shown here is derived from an EMBL/GenBank/DDBJ whole genome shotgun (WGS) entry which is preliminary data.</text>
</comment>
<name>A0A4Y7RY41_9FIRM</name>
<dbReference type="RefSeq" id="WP_134211971.1">
    <property type="nucleotide sequence ID" value="NZ_QFFZ01000001.1"/>
</dbReference>
<dbReference type="EMBL" id="QFFZ01000001">
    <property type="protein sequence ID" value="TEB13656.1"/>
    <property type="molecule type" value="Genomic_DNA"/>
</dbReference>
<dbReference type="Proteomes" id="UP000297597">
    <property type="component" value="Unassembled WGS sequence"/>
</dbReference>
<dbReference type="PANTHER" id="PTHR42987:SF4">
    <property type="entry name" value="PROTEASE SOHB-RELATED"/>
    <property type="match status" value="1"/>
</dbReference>
<dbReference type="GO" id="GO:0008236">
    <property type="term" value="F:serine-type peptidase activity"/>
    <property type="evidence" value="ECO:0007669"/>
    <property type="project" value="UniProtKB-KW"/>
</dbReference>
<proteinExistence type="inferred from homology"/>
<dbReference type="SUPFAM" id="SSF52096">
    <property type="entry name" value="ClpP/crotonase"/>
    <property type="match status" value="1"/>
</dbReference>
<dbReference type="OrthoDB" id="9764363at2"/>
<dbReference type="AlphaFoldDB" id="A0A4Y7RY41"/>
<accession>A0A4Y7RY41</accession>
<sequence length="307" mass="31781">MKKVIAGIVLGVIALSLVIALAVKPGNKASAGAGARSGEVGVIYIEGAITSDRSGSGLWESQAGSGEIASALREAARDPALKAVVIRLNSPGGTAAAAQEIGAELERLRKSGKIVVASMGDTAASGAYWIAAGADQIVANPGTLTGSIGVIMERLDLQGLYGKIGADTETFKSGPYKDMGSSTRSSTPEERAIYQSMIDDIYSQFIDHVAQGRHKDAAEIRPLADGRVFTGRQAKELGLVDQLGDFHDAVLLAGSLAGIQGEPAIVELGQKNIFRELFAGSGGQTFWGVAGSLLSSRGEDRNTINLK</sequence>
<dbReference type="InterPro" id="IPR029045">
    <property type="entry name" value="ClpP/crotonase-like_dom_sf"/>
</dbReference>